<dbReference type="PANTHER" id="PTHR45680">
    <property type="entry name" value="NUCLEAR HORMONE RECEPTOR FAMILY"/>
    <property type="match status" value="1"/>
</dbReference>
<keyword evidence="2" id="KW-0479">Metal-binding</keyword>
<dbReference type="InterPro" id="IPR051152">
    <property type="entry name" value="C.elegans_Orphan_NR"/>
</dbReference>
<evidence type="ECO:0000256" key="4">
    <source>
        <dbReference type="ARBA" id="ARBA00022833"/>
    </source>
</evidence>
<dbReference type="InterPro" id="IPR001628">
    <property type="entry name" value="Znf_hrmn_rcpt"/>
</dbReference>
<dbReference type="PANTHER" id="PTHR45680:SF35">
    <property type="entry name" value="NUCLEAR HORMONE RECEPTOR FAMILY-RELATED"/>
    <property type="match status" value="1"/>
</dbReference>
<evidence type="ECO:0000313" key="13">
    <source>
        <dbReference type="WBParaSite" id="Csp11.Scaffold630.g21635.t1"/>
    </source>
</evidence>
<dbReference type="PROSITE" id="PS51030">
    <property type="entry name" value="NUCLEAR_REC_DBD_2"/>
    <property type="match status" value="1"/>
</dbReference>
<dbReference type="GO" id="GO:0003700">
    <property type="term" value="F:DNA-binding transcription factor activity"/>
    <property type="evidence" value="ECO:0007669"/>
    <property type="project" value="InterPro"/>
</dbReference>
<keyword evidence="4" id="KW-0862">Zinc</keyword>
<evidence type="ECO:0000259" key="10">
    <source>
        <dbReference type="PROSITE" id="PS51030"/>
    </source>
</evidence>
<sequence>MEVIPSQVCQVCGVEGAHGNHFGAVSCRACAAFFRIPDFQYNRDGLASLVSSNRTPAIPTTFESFVGRPEMILFWDSEKPTFKTLIDVKFLVEEATKIFNQPSQSVYKSDSCLQRLSIGIKESRNEFESINKITQEVVSETWQYYFLTVARWLMHFDEFQKLGEDIKLKILESAWHIWATLDRHSATATYRRNNPEAPKTQIISRRGVLVDLKTAHFDSTWLSDYPSWQISYFLRQSSGDHFDIIGALIELQPTDMEMTFMLAQLSFEYAGKRCQGEIQKVTEHFQNVLANDLHKYYVEELKMVKYFDRLAKLMKINNAIQKNLWEHRPRMEVAKMFNIIKIEFSHPEMFKDSGFN</sequence>
<accession>A0A1I7V246</accession>
<dbReference type="PROSITE" id="PS51843">
    <property type="entry name" value="NR_LBD"/>
    <property type="match status" value="1"/>
</dbReference>
<keyword evidence="7" id="KW-0804">Transcription</keyword>
<evidence type="ECO:0000256" key="7">
    <source>
        <dbReference type="ARBA" id="ARBA00023163"/>
    </source>
</evidence>
<dbReference type="SUPFAM" id="SSF57716">
    <property type="entry name" value="Glucocorticoid receptor-like (DNA-binding domain)"/>
    <property type="match status" value="1"/>
</dbReference>
<dbReference type="GO" id="GO:0008270">
    <property type="term" value="F:zinc ion binding"/>
    <property type="evidence" value="ECO:0007669"/>
    <property type="project" value="UniProtKB-KW"/>
</dbReference>
<organism evidence="12 13">
    <name type="scientific">Caenorhabditis tropicalis</name>
    <dbReference type="NCBI Taxonomy" id="1561998"/>
    <lineage>
        <taxon>Eukaryota</taxon>
        <taxon>Metazoa</taxon>
        <taxon>Ecdysozoa</taxon>
        <taxon>Nematoda</taxon>
        <taxon>Chromadorea</taxon>
        <taxon>Rhabditida</taxon>
        <taxon>Rhabditina</taxon>
        <taxon>Rhabditomorpha</taxon>
        <taxon>Rhabditoidea</taxon>
        <taxon>Rhabditidae</taxon>
        <taxon>Peloderinae</taxon>
        <taxon>Caenorhabditis</taxon>
    </lineage>
</organism>
<protein>
    <submittedName>
        <fullName evidence="13">NR LBD domain-containing protein</fullName>
    </submittedName>
</protein>
<dbReference type="WBParaSite" id="Csp11.Scaffold630.g21635.t1">
    <property type="protein sequence ID" value="Csp11.Scaffold630.g21635.t1"/>
    <property type="gene ID" value="Csp11.Scaffold630.g21635"/>
</dbReference>
<proteinExistence type="inferred from homology"/>
<dbReference type="Proteomes" id="UP000095282">
    <property type="component" value="Unplaced"/>
</dbReference>
<dbReference type="eggNOG" id="KOG3575">
    <property type="taxonomic scope" value="Eukaryota"/>
</dbReference>
<evidence type="ECO:0000256" key="3">
    <source>
        <dbReference type="ARBA" id="ARBA00022771"/>
    </source>
</evidence>
<dbReference type="InterPro" id="IPR000536">
    <property type="entry name" value="Nucl_hrmn_rcpt_lig-bd"/>
</dbReference>
<dbReference type="SMART" id="SM00430">
    <property type="entry name" value="HOLI"/>
    <property type="match status" value="1"/>
</dbReference>
<comment type="similarity">
    <text evidence="1">Belongs to the nuclear hormone receptor family.</text>
</comment>
<dbReference type="Pfam" id="PF00104">
    <property type="entry name" value="Hormone_recep"/>
    <property type="match status" value="1"/>
</dbReference>
<dbReference type="GO" id="GO:0043565">
    <property type="term" value="F:sequence-specific DNA binding"/>
    <property type="evidence" value="ECO:0007669"/>
    <property type="project" value="InterPro"/>
</dbReference>
<dbReference type="STRING" id="1561998.A0A1I7V246"/>
<name>A0A1I7V246_9PELO</name>
<evidence type="ECO:0000256" key="8">
    <source>
        <dbReference type="ARBA" id="ARBA00023170"/>
    </source>
</evidence>
<dbReference type="Gene3D" id="1.10.565.10">
    <property type="entry name" value="Retinoid X Receptor"/>
    <property type="match status" value="1"/>
</dbReference>
<evidence type="ECO:0000256" key="1">
    <source>
        <dbReference type="ARBA" id="ARBA00005993"/>
    </source>
</evidence>
<evidence type="ECO:0000256" key="6">
    <source>
        <dbReference type="ARBA" id="ARBA00023125"/>
    </source>
</evidence>
<evidence type="ECO:0000256" key="2">
    <source>
        <dbReference type="ARBA" id="ARBA00022723"/>
    </source>
</evidence>
<evidence type="ECO:0000256" key="5">
    <source>
        <dbReference type="ARBA" id="ARBA00023015"/>
    </source>
</evidence>
<keyword evidence="9" id="KW-0539">Nucleus</keyword>
<evidence type="ECO:0000259" key="11">
    <source>
        <dbReference type="PROSITE" id="PS51843"/>
    </source>
</evidence>
<reference evidence="13" key="1">
    <citation type="submission" date="2016-11" db="UniProtKB">
        <authorList>
            <consortium name="WormBaseParasite"/>
        </authorList>
    </citation>
    <scope>IDENTIFICATION</scope>
</reference>
<evidence type="ECO:0000313" key="12">
    <source>
        <dbReference type="Proteomes" id="UP000095282"/>
    </source>
</evidence>
<dbReference type="Gene3D" id="3.30.50.10">
    <property type="entry name" value="Erythroid Transcription Factor GATA-1, subunit A"/>
    <property type="match status" value="1"/>
</dbReference>
<dbReference type="SMART" id="SM00399">
    <property type="entry name" value="ZnF_C4"/>
    <property type="match status" value="1"/>
</dbReference>
<feature type="domain" description="Nuclear receptor" evidence="10">
    <location>
        <begin position="6"/>
        <end position="35"/>
    </location>
</feature>
<dbReference type="InterPro" id="IPR035500">
    <property type="entry name" value="NHR-like_dom_sf"/>
</dbReference>
<dbReference type="SUPFAM" id="SSF48508">
    <property type="entry name" value="Nuclear receptor ligand-binding domain"/>
    <property type="match status" value="1"/>
</dbReference>
<dbReference type="Pfam" id="PF00105">
    <property type="entry name" value="zf-C4"/>
    <property type="match status" value="1"/>
</dbReference>
<keyword evidence="3" id="KW-0863">Zinc-finger</keyword>
<dbReference type="InterPro" id="IPR013088">
    <property type="entry name" value="Znf_NHR/GATA"/>
</dbReference>
<keyword evidence="5" id="KW-0805">Transcription regulation</keyword>
<evidence type="ECO:0000256" key="9">
    <source>
        <dbReference type="ARBA" id="ARBA00023242"/>
    </source>
</evidence>
<keyword evidence="12" id="KW-1185">Reference proteome</keyword>
<feature type="domain" description="NR LBD" evidence="11">
    <location>
        <begin position="108"/>
        <end position="353"/>
    </location>
</feature>
<dbReference type="AlphaFoldDB" id="A0A1I7V246"/>
<keyword evidence="8" id="KW-0675">Receptor</keyword>
<keyword evidence="6" id="KW-0238">DNA-binding</keyword>